<dbReference type="EMBL" id="BMWZ01000004">
    <property type="protein sequence ID" value="GGZ81019.1"/>
    <property type="molecule type" value="Genomic_DNA"/>
</dbReference>
<dbReference type="GO" id="GO:0016757">
    <property type="term" value="F:glycosyltransferase activity"/>
    <property type="evidence" value="ECO:0007669"/>
    <property type="project" value="InterPro"/>
</dbReference>
<evidence type="ECO:0000259" key="1">
    <source>
        <dbReference type="Pfam" id="PF00534"/>
    </source>
</evidence>
<reference evidence="2" key="2">
    <citation type="submission" date="2020-09" db="EMBL/GenBank/DDBJ databases">
        <authorList>
            <person name="Sun Q."/>
            <person name="Kim S."/>
        </authorList>
    </citation>
    <scope>NUCLEOTIDE SEQUENCE</scope>
    <source>
        <strain evidence="2">KCTC 12710</strain>
    </source>
</reference>
<dbReference type="Proteomes" id="UP000636004">
    <property type="component" value="Unassembled WGS sequence"/>
</dbReference>
<dbReference type="PANTHER" id="PTHR12526">
    <property type="entry name" value="GLYCOSYLTRANSFERASE"/>
    <property type="match status" value="1"/>
</dbReference>
<keyword evidence="3" id="KW-1185">Reference proteome</keyword>
<reference evidence="2" key="1">
    <citation type="journal article" date="2014" name="Int. J. Syst. Evol. Microbiol.">
        <title>Complete genome sequence of Corynebacterium casei LMG S-19264T (=DSM 44701T), isolated from a smear-ripened cheese.</title>
        <authorList>
            <consortium name="US DOE Joint Genome Institute (JGI-PGF)"/>
            <person name="Walter F."/>
            <person name="Albersmeier A."/>
            <person name="Kalinowski J."/>
            <person name="Ruckert C."/>
        </authorList>
    </citation>
    <scope>NUCLEOTIDE SEQUENCE</scope>
    <source>
        <strain evidence="2">KCTC 12710</strain>
    </source>
</reference>
<proteinExistence type="predicted"/>
<dbReference type="PANTHER" id="PTHR12526:SF630">
    <property type="entry name" value="GLYCOSYLTRANSFERASE"/>
    <property type="match status" value="1"/>
</dbReference>
<protein>
    <recommendedName>
        <fullName evidence="1">Glycosyl transferase family 1 domain-containing protein</fullName>
    </recommendedName>
</protein>
<sequence length="390" mass="44282">MKIIIFDGTFRTTAFINRLVEGLVKSHEVYVLGFNEKLTHKINGVHYVKLGSNSSKIAFIKTALSIALSQGSIKLLFSTLLNIVKFKRKRIQNQNFNLAVRKINPDLIHAQWVSNITILESILSQNKYAVVLSQRGYHINVRPFIDDQNYNYLKQWLPKLTGFHSVSKAISRNGDLIYASASKIDHIVHSGLNLSKITFKDAYKRRERLRLISVGRSHWKKGYCYAIKACELLKTRGIDFKYTIIGAGENEELIYLREFYNLGDRLELLDALPQQTVFEAIKKADAMLLPSIEEGIANVAIEAMALGTLVISTNCGGMPELIEHEQEGWVVPVRNPEALVDAVIGFSKCSDKKLDSMRLKAREKVEKQFTEKNMLKGMELLYKACLNENN</sequence>
<feature type="domain" description="Glycosyl transferase family 1" evidence="1">
    <location>
        <begin position="204"/>
        <end position="363"/>
    </location>
</feature>
<comment type="caution">
    <text evidence="2">The sequence shown here is derived from an EMBL/GenBank/DDBJ whole genome shotgun (WGS) entry which is preliminary data.</text>
</comment>
<dbReference type="SUPFAM" id="SSF53756">
    <property type="entry name" value="UDP-Glycosyltransferase/glycogen phosphorylase"/>
    <property type="match status" value="1"/>
</dbReference>
<dbReference type="RefSeq" id="WP_189360468.1">
    <property type="nucleotide sequence ID" value="NZ_BMWZ01000004.1"/>
</dbReference>
<dbReference type="InterPro" id="IPR001296">
    <property type="entry name" value="Glyco_trans_1"/>
</dbReference>
<dbReference type="Pfam" id="PF00534">
    <property type="entry name" value="Glycos_transf_1"/>
    <property type="match status" value="1"/>
</dbReference>
<accession>A0A918V952</accession>
<dbReference type="AlphaFoldDB" id="A0A918V952"/>
<evidence type="ECO:0000313" key="2">
    <source>
        <dbReference type="EMBL" id="GGZ81019.1"/>
    </source>
</evidence>
<dbReference type="Gene3D" id="3.40.50.2000">
    <property type="entry name" value="Glycogen Phosphorylase B"/>
    <property type="match status" value="2"/>
</dbReference>
<gene>
    <name evidence="2" type="ORF">GCM10007028_18060</name>
</gene>
<name>A0A918V952_9FLAO</name>
<organism evidence="2 3">
    <name type="scientific">Algibacter mikhailovii</name>
    <dbReference type="NCBI Taxonomy" id="425498"/>
    <lineage>
        <taxon>Bacteria</taxon>
        <taxon>Pseudomonadati</taxon>
        <taxon>Bacteroidota</taxon>
        <taxon>Flavobacteriia</taxon>
        <taxon>Flavobacteriales</taxon>
        <taxon>Flavobacteriaceae</taxon>
        <taxon>Algibacter</taxon>
    </lineage>
</organism>
<dbReference type="CDD" id="cd03801">
    <property type="entry name" value="GT4_PimA-like"/>
    <property type="match status" value="1"/>
</dbReference>
<evidence type="ECO:0000313" key="3">
    <source>
        <dbReference type="Proteomes" id="UP000636004"/>
    </source>
</evidence>